<reference evidence="1" key="1">
    <citation type="submission" date="2020-10" db="EMBL/GenBank/DDBJ databases">
        <title>Taxonomic study of unclassified bacteria belonging to the class Ktedonobacteria.</title>
        <authorList>
            <person name="Yabe S."/>
            <person name="Wang C.M."/>
            <person name="Zheng Y."/>
            <person name="Sakai Y."/>
            <person name="Cavaletti L."/>
            <person name="Monciardini P."/>
            <person name="Donadio S."/>
        </authorList>
    </citation>
    <scope>NUCLEOTIDE SEQUENCE</scope>
    <source>
        <strain evidence="1">SOSP1-1</strain>
    </source>
</reference>
<gene>
    <name evidence="1" type="ORF">KSX_38990</name>
</gene>
<keyword evidence="2" id="KW-1185">Reference proteome</keyword>
<dbReference type="Proteomes" id="UP000612362">
    <property type="component" value="Unassembled WGS sequence"/>
</dbReference>
<name>A0A8J3I189_9CHLR</name>
<proteinExistence type="predicted"/>
<protein>
    <submittedName>
        <fullName evidence="1">Uncharacterized protein</fullName>
    </submittedName>
</protein>
<dbReference type="InterPro" id="IPR054213">
    <property type="entry name" value="DUF6920"/>
</dbReference>
<dbReference type="EMBL" id="BNJF01000002">
    <property type="protein sequence ID" value="GHO45736.1"/>
    <property type="molecule type" value="Genomic_DNA"/>
</dbReference>
<evidence type="ECO:0000313" key="1">
    <source>
        <dbReference type="EMBL" id="GHO45736.1"/>
    </source>
</evidence>
<sequence length="78" mass="9330">MTMRLESDGLLRELRLQRWSDLTDEGKYAWVPFAAHTEEERTFGDYTVPSRLHASWWPGTDREFEFFRAMVDTIHYSS</sequence>
<organism evidence="1 2">
    <name type="scientific">Ktedonospora formicarum</name>
    <dbReference type="NCBI Taxonomy" id="2778364"/>
    <lineage>
        <taxon>Bacteria</taxon>
        <taxon>Bacillati</taxon>
        <taxon>Chloroflexota</taxon>
        <taxon>Ktedonobacteria</taxon>
        <taxon>Ktedonobacterales</taxon>
        <taxon>Ktedonobacteraceae</taxon>
        <taxon>Ktedonospora</taxon>
    </lineage>
</organism>
<evidence type="ECO:0000313" key="2">
    <source>
        <dbReference type="Proteomes" id="UP000612362"/>
    </source>
</evidence>
<accession>A0A8J3I189</accession>
<dbReference type="Pfam" id="PF21900">
    <property type="entry name" value="DUF6920"/>
    <property type="match status" value="1"/>
</dbReference>
<dbReference type="AlphaFoldDB" id="A0A8J3I189"/>
<comment type="caution">
    <text evidence="1">The sequence shown here is derived from an EMBL/GenBank/DDBJ whole genome shotgun (WGS) entry which is preliminary data.</text>
</comment>